<feature type="transmembrane region" description="Helical" evidence="5">
    <location>
        <begin position="401"/>
        <end position="420"/>
    </location>
</feature>
<feature type="transmembrane region" description="Helical" evidence="5">
    <location>
        <begin position="32"/>
        <end position="49"/>
    </location>
</feature>
<keyword evidence="7" id="KW-0436">Ligase</keyword>
<comment type="subcellular location">
    <subcellularLocation>
        <location evidence="1">Membrane</location>
        <topology evidence="1">Multi-pass membrane protein</topology>
    </subcellularLocation>
</comment>
<evidence type="ECO:0000259" key="6">
    <source>
        <dbReference type="Pfam" id="PF04932"/>
    </source>
</evidence>
<feature type="transmembrane region" description="Helical" evidence="5">
    <location>
        <begin position="93"/>
        <end position="110"/>
    </location>
</feature>
<evidence type="ECO:0000313" key="8">
    <source>
        <dbReference type="Proteomes" id="UP001147700"/>
    </source>
</evidence>
<reference evidence="7" key="1">
    <citation type="submission" date="2022-10" db="EMBL/GenBank/DDBJ databases">
        <title>The WGS of Solirubrobacter sp. CPCC 204708.</title>
        <authorList>
            <person name="Jiang Z."/>
        </authorList>
    </citation>
    <scope>NUCLEOTIDE SEQUENCE</scope>
    <source>
        <strain evidence="7">CPCC 204708</strain>
    </source>
</reference>
<keyword evidence="4 5" id="KW-0472">Membrane</keyword>
<feature type="domain" description="O-antigen ligase-related" evidence="6">
    <location>
        <begin position="307"/>
        <end position="409"/>
    </location>
</feature>
<dbReference type="PANTHER" id="PTHR37422:SF13">
    <property type="entry name" value="LIPOPOLYSACCHARIDE BIOSYNTHESIS PROTEIN PA4999-RELATED"/>
    <property type="match status" value="1"/>
</dbReference>
<dbReference type="EMBL" id="JAPCID010000059">
    <property type="protein sequence ID" value="MDA0141525.1"/>
    <property type="molecule type" value="Genomic_DNA"/>
</dbReference>
<dbReference type="InterPro" id="IPR007016">
    <property type="entry name" value="O-antigen_ligase-rel_domated"/>
</dbReference>
<organism evidence="7 8">
    <name type="scientific">Solirubrobacter deserti</name>
    <dbReference type="NCBI Taxonomy" id="2282478"/>
    <lineage>
        <taxon>Bacteria</taxon>
        <taxon>Bacillati</taxon>
        <taxon>Actinomycetota</taxon>
        <taxon>Thermoleophilia</taxon>
        <taxon>Solirubrobacterales</taxon>
        <taxon>Solirubrobacteraceae</taxon>
        <taxon>Solirubrobacter</taxon>
    </lineage>
</organism>
<evidence type="ECO:0000256" key="1">
    <source>
        <dbReference type="ARBA" id="ARBA00004141"/>
    </source>
</evidence>
<evidence type="ECO:0000256" key="4">
    <source>
        <dbReference type="ARBA" id="ARBA00023136"/>
    </source>
</evidence>
<evidence type="ECO:0000313" key="7">
    <source>
        <dbReference type="EMBL" id="MDA0141525.1"/>
    </source>
</evidence>
<feature type="transmembrane region" description="Helical" evidence="5">
    <location>
        <begin position="224"/>
        <end position="241"/>
    </location>
</feature>
<gene>
    <name evidence="7" type="ORF">OJ962_28790</name>
</gene>
<dbReference type="GO" id="GO:0016874">
    <property type="term" value="F:ligase activity"/>
    <property type="evidence" value="ECO:0007669"/>
    <property type="project" value="UniProtKB-KW"/>
</dbReference>
<comment type="caution">
    <text evidence="7">The sequence shown here is derived from an EMBL/GenBank/DDBJ whole genome shotgun (WGS) entry which is preliminary data.</text>
</comment>
<evidence type="ECO:0000256" key="5">
    <source>
        <dbReference type="SAM" id="Phobius"/>
    </source>
</evidence>
<feature type="transmembrane region" description="Helical" evidence="5">
    <location>
        <begin position="155"/>
        <end position="174"/>
    </location>
</feature>
<feature type="transmembrane region" description="Helical" evidence="5">
    <location>
        <begin position="61"/>
        <end position="81"/>
    </location>
</feature>
<keyword evidence="2 5" id="KW-0812">Transmembrane</keyword>
<feature type="transmembrane region" description="Helical" evidence="5">
    <location>
        <begin position="253"/>
        <end position="271"/>
    </location>
</feature>
<feature type="transmembrane region" description="Helical" evidence="5">
    <location>
        <begin position="304"/>
        <end position="324"/>
    </location>
</feature>
<dbReference type="RefSeq" id="WP_202954005.1">
    <property type="nucleotide sequence ID" value="NZ_JAPCID010000059.1"/>
</dbReference>
<dbReference type="Pfam" id="PF04932">
    <property type="entry name" value="Wzy_C"/>
    <property type="match status" value="1"/>
</dbReference>
<evidence type="ECO:0000256" key="2">
    <source>
        <dbReference type="ARBA" id="ARBA00022692"/>
    </source>
</evidence>
<proteinExistence type="predicted"/>
<accession>A0ABT4RSH1</accession>
<keyword evidence="8" id="KW-1185">Reference proteome</keyword>
<dbReference type="InterPro" id="IPR051533">
    <property type="entry name" value="WaaL-like"/>
</dbReference>
<feature type="transmembrane region" description="Helical" evidence="5">
    <location>
        <begin position="117"/>
        <end position="135"/>
    </location>
</feature>
<evidence type="ECO:0000256" key="3">
    <source>
        <dbReference type="ARBA" id="ARBA00022989"/>
    </source>
</evidence>
<keyword evidence="3 5" id="KW-1133">Transmembrane helix</keyword>
<dbReference type="Proteomes" id="UP001147700">
    <property type="component" value="Unassembled WGS sequence"/>
</dbReference>
<name>A0ABT4RSH1_9ACTN</name>
<protein>
    <submittedName>
        <fullName evidence="7">O-antigen ligase family protein</fullName>
    </submittedName>
</protein>
<dbReference type="PANTHER" id="PTHR37422">
    <property type="entry name" value="TEICHURONIC ACID BIOSYNTHESIS PROTEIN TUAE"/>
    <property type="match status" value="1"/>
</dbReference>
<sequence length="475" mass="49334">MARSRLILALPVLALPVGLTFAKGGYFDVPRLAAGVIACALVVVAAVATKRPLPRERAPRLALLGLAALTAWTGASLAWAPIAGVAGDDLQRLLLYLATFTAALALLPPARRIVEPVLLAGIVAAALYGLSERLLPGVFELQTLPSANDRLAWPLTYWNAMGALMGMGLVLAAATRNRVAAAAAPLLGLALYLTFSRGALGATAVGVAALLALEPTRERLTRTLLVAVAAAIPALATFALGDLERPGGSAAQGAAMLALLAVTSAAAAALFPKEGLSLFRKHPRFFQPAVRIDPHEPKEGQSLFMLRAVAIGVLVLALGATIVLSTSGGPTETPANAEASRLLSTQSNRDEYWRVALSTFAEHPLNGAGSGAFRTEWLREREIPEAVRDAHSLYFETAAELGLVGLAALALFLGGIVGMARRNPQAGAVAALVVYAAHAGLDWDWELPALTLFALVLAARLADEAPSADARPAPS</sequence>